<evidence type="ECO:0000256" key="1">
    <source>
        <dbReference type="SAM" id="Phobius"/>
    </source>
</evidence>
<protein>
    <submittedName>
        <fullName evidence="2">Protein containing Prepilin-type cleavage/methylation</fullName>
    </submittedName>
</protein>
<sequence length="210" mass="22577">MENNTRKMKKQSGFTLVEIAIVMVIIGLLLGAVLKGQEMITNARAKNIENEYNGIVAAIYSYQDRYRALPGDDDKADRFTDIATCTDLCGNSDGTIDGNFDSEGDTDESRLFWLHLRNAGLITGATDSLDQPINTLTGIIGVSTELTAAGISGTFVAFTKIPQNIALIIEARLDDGQSASGRIRGLNSDGSADAADYADANELYQLIFAL</sequence>
<feature type="transmembrane region" description="Helical" evidence="1">
    <location>
        <begin position="12"/>
        <end position="34"/>
    </location>
</feature>
<dbReference type="PANTHER" id="PTHR30093">
    <property type="entry name" value="GENERAL SECRETION PATHWAY PROTEIN G"/>
    <property type="match status" value="1"/>
</dbReference>
<comment type="caution">
    <text evidence="2">The sequence shown here is derived from an EMBL/GenBank/DDBJ whole genome shotgun (WGS) entry which is preliminary data.</text>
</comment>
<name>A0A176S4B2_9GAMM</name>
<dbReference type="NCBIfam" id="TIGR02532">
    <property type="entry name" value="IV_pilin_GFxxxE"/>
    <property type="match status" value="1"/>
</dbReference>
<reference evidence="2 3" key="1">
    <citation type="submission" date="2016-05" db="EMBL/GenBank/DDBJ databases">
        <title>Single-cell genome of chain-forming Candidatus Thiomargarita nelsonii and comparison to other large sulfur-oxidizing bacteria.</title>
        <authorList>
            <person name="Winkel M."/>
            <person name="Salman V."/>
            <person name="Woyke T."/>
            <person name="Schulz-Vogt H."/>
            <person name="Richter M."/>
            <person name="Flood B."/>
            <person name="Bailey J."/>
            <person name="Amann R."/>
            <person name="Mussmann M."/>
        </authorList>
    </citation>
    <scope>NUCLEOTIDE SEQUENCE [LARGE SCALE GENOMIC DNA]</scope>
    <source>
        <strain evidence="2 3">THI036</strain>
    </source>
</reference>
<dbReference type="SUPFAM" id="SSF54523">
    <property type="entry name" value="Pili subunits"/>
    <property type="match status" value="1"/>
</dbReference>
<keyword evidence="3" id="KW-1185">Reference proteome</keyword>
<evidence type="ECO:0000313" key="2">
    <source>
        <dbReference type="EMBL" id="OAD22758.1"/>
    </source>
</evidence>
<dbReference type="PATRIC" id="fig|1003181.4.peg.2005"/>
<dbReference type="AlphaFoldDB" id="A0A176S4B2"/>
<evidence type="ECO:0000313" key="3">
    <source>
        <dbReference type="Proteomes" id="UP000076962"/>
    </source>
</evidence>
<keyword evidence="1" id="KW-1133">Transmembrane helix</keyword>
<proteinExistence type="predicted"/>
<dbReference type="PROSITE" id="PS00409">
    <property type="entry name" value="PROKAR_NTER_METHYL"/>
    <property type="match status" value="1"/>
</dbReference>
<organism evidence="2 3">
    <name type="scientific">Candidatus Thiomargarita nelsonii</name>
    <dbReference type="NCBI Taxonomy" id="1003181"/>
    <lineage>
        <taxon>Bacteria</taxon>
        <taxon>Pseudomonadati</taxon>
        <taxon>Pseudomonadota</taxon>
        <taxon>Gammaproteobacteria</taxon>
        <taxon>Thiotrichales</taxon>
        <taxon>Thiotrichaceae</taxon>
        <taxon>Thiomargarita</taxon>
    </lineage>
</organism>
<dbReference type="Proteomes" id="UP000076962">
    <property type="component" value="Unassembled WGS sequence"/>
</dbReference>
<dbReference type="Gene3D" id="3.30.700.10">
    <property type="entry name" value="Glycoprotein, Type 4 Pilin"/>
    <property type="match status" value="1"/>
</dbReference>
<keyword evidence="1" id="KW-0472">Membrane</keyword>
<keyword evidence="1" id="KW-0812">Transmembrane</keyword>
<dbReference type="InterPro" id="IPR012902">
    <property type="entry name" value="N_methyl_site"/>
</dbReference>
<dbReference type="EMBL" id="LUTY01000759">
    <property type="protein sequence ID" value="OAD22758.1"/>
    <property type="molecule type" value="Genomic_DNA"/>
</dbReference>
<dbReference type="InterPro" id="IPR045584">
    <property type="entry name" value="Pilin-like"/>
</dbReference>
<gene>
    <name evidence="2" type="ORF">THIOM_001426</name>
</gene>
<dbReference type="Pfam" id="PF07963">
    <property type="entry name" value="N_methyl"/>
    <property type="match status" value="1"/>
</dbReference>
<accession>A0A176S4B2</accession>